<evidence type="ECO:0000259" key="3">
    <source>
        <dbReference type="PROSITE" id="PS51352"/>
    </source>
</evidence>
<dbReference type="InterPro" id="IPR013766">
    <property type="entry name" value="Thioredoxin_domain"/>
</dbReference>
<organism evidence="4 5">
    <name type="scientific">Solitalea koreensis</name>
    <dbReference type="NCBI Taxonomy" id="543615"/>
    <lineage>
        <taxon>Bacteria</taxon>
        <taxon>Pseudomonadati</taxon>
        <taxon>Bacteroidota</taxon>
        <taxon>Sphingobacteriia</taxon>
        <taxon>Sphingobacteriales</taxon>
        <taxon>Sphingobacteriaceae</taxon>
        <taxon>Solitalea</taxon>
    </lineage>
</organism>
<dbReference type="GO" id="GO:0016491">
    <property type="term" value="F:oxidoreductase activity"/>
    <property type="evidence" value="ECO:0007669"/>
    <property type="project" value="InterPro"/>
</dbReference>
<evidence type="ECO:0000256" key="1">
    <source>
        <dbReference type="ARBA" id="ARBA00023284"/>
    </source>
</evidence>
<keyword evidence="2" id="KW-0732">Signal</keyword>
<dbReference type="Pfam" id="PF00578">
    <property type="entry name" value="AhpC-TSA"/>
    <property type="match status" value="1"/>
</dbReference>
<dbReference type="PANTHER" id="PTHR42852">
    <property type="entry name" value="THIOL:DISULFIDE INTERCHANGE PROTEIN DSBE"/>
    <property type="match status" value="1"/>
</dbReference>
<dbReference type="RefSeq" id="WP_142604082.1">
    <property type="nucleotide sequence ID" value="NZ_FXSZ01000006.1"/>
</dbReference>
<feature type="chain" id="PRO_5021761638" evidence="2">
    <location>
        <begin position="20"/>
        <end position="161"/>
    </location>
</feature>
<dbReference type="GO" id="GO:0016209">
    <property type="term" value="F:antioxidant activity"/>
    <property type="evidence" value="ECO:0007669"/>
    <property type="project" value="InterPro"/>
</dbReference>
<dbReference type="Proteomes" id="UP000315971">
    <property type="component" value="Unassembled WGS sequence"/>
</dbReference>
<accession>A0A521D9Z7</accession>
<dbReference type="InterPro" id="IPR050553">
    <property type="entry name" value="Thioredoxin_ResA/DsbE_sf"/>
</dbReference>
<feature type="domain" description="Thioredoxin" evidence="3">
    <location>
        <begin position="12"/>
        <end position="161"/>
    </location>
</feature>
<evidence type="ECO:0000256" key="2">
    <source>
        <dbReference type="SAM" id="SignalP"/>
    </source>
</evidence>
<reference evidence="4 5" key="1">
    <citation type="submission" date="2017-05" db="EMBL/GenBank/DDBJ databases">
        <authorList>
            <person name="Varghese N."/>
            <person name="Submissions S."/>
        </authorList>
    </citation>
    <scope>NUCLEOTIDE SEQUENCE [LARGE SCALE GENOMIC DNA]</scope>
    <source>
        <strain evidence="4 5">DSM 21342</strain>
    </source>
</reference>
<dbReference type="AlphaFoldDB" id="A0A521D9Z7"/>
<dbReference type="InterPro" id="IPR036249">
    <property type="entry name" value="Thioredoxin-like_sf"/>
</dbReference>
<evidence type="ECO:0000313" key="5">
    <source>
        <dbReference type="Proteomes" id="UP000315971"/>
    </source>
</evidence>
<sequence length="161" mass="18482">MKQIVVLICLVMLSAVSLAQQVVKPIKFSVLEQRYQQANDTTYVINFWATWCGPCVKELPNFLQLQNEFKTDKLRVILVSMDFRSKLETNVEPFVKKMGGNCEVVLLDEKDQGFVIDNVSEKWSGALPGTLIINKSKGIGSFYEQEFQYDELKKTYLNTKK</sequence>
<dbReference type="CDD" id="cd02966">
    <property type="entry name" value="TlpA_like_family"/>
    <property type="match status" value="1"/>
</dbReference>
<keyword evidence="5" id="KW-1185">Reference proteome</keyword>
<proteinExistence type="predicted"/>
<dbReference type="InterPro" id="IPR017937">
    <property type="entry name" value="Thioredoxin_CS"/>
</dbReference>
<dbReference type="Gene3D" id="3.40.30.10">
    <property type="entry name" value="Glutaredoxin"/>
    <property type="match status" value="1"/>
</dbReference>
<feature type="signal peptide" evidence="2">
    <location>
        <begin position="1"/>
        <end position="19"/>
    </location>
</feature>
<protein>
    <submittedName>
        <fullName evidence="4">AhpC/TSA family protein</fullName>
    </submittedName>
</protein>
<dbReference type="PROSITE" id="PS51352">
    <property type="entry name" value="THIOREDOXIN_2"/>
    <property type="match status" value="1"/>
</dbReference>
<dbReference type="InterPro" id="IPR000866">
    <property type="entry name" value="AhpC/TSA"/>
</dbReference>
<dbReference type="EMBL" id="FXSZ01000006">
    <property type="protein sequence ID" value="SMO68529.1"/>
    <property type="molecule type" value="Genomic_DNA"/>
</dbReference>
<name>A0A521D9Z7_9SPHI</name>
<dbReference type="PROSITE" id="PS00194">
    <property type="entry name" value="THIOREDOXIN_1"/>
    <property type="match status" value="1"/>
</dbReference>
<dbReference type="SUPFAM" id="SSF52833">
    <property type="entry name" value="Thioredoxin-like"/>
    <property type="match status" value="1"/>
</dbReference>
<keyword evidence="1" id="KW-0676">Redox-active center</keyword>
<gene>
    <name evidence="4" type="ORF">SAMN06265350_106115</name>
</gene>
<dbReference type="PANTHER" id="PTHR42852:SF17">
    <property type="entry name" value="THIOREDOXIN-LIKE PROTEIN HI_1115"/>
    <property type="match status" value="1"/>
</dbReference>
<dbReference type="OrthoDB" id="9815205at2"/>
<evidence type="ECO:0000313" key="4">
    <source>
        <dbReference type="EMBL" id="SMO68529.1"/>
    </source>
</evidence>